<dbReference type="AlphaFoldDB" id="A0A4Y2WIA1"/>
<name>A0A4Y2WIA1_ARAVE</name>
<dbReference type="InterPro" id="IPR011333">
    <property type="entry name" value="SKP1/BTB/POZ_sf"/>
</dbReference>
<dbReference type="OrthoDB" id="624345at2759"/>
<keyword evidence="3" id="KW-1185">Reference proteome</keyword>
<evidence type="ECO:0000313" key="2">
    <source>
        <dbReference type="EMBL" id="GBO36346.1"/>
    </source>
</evidence>
<dbReference type="Proteomes" id="UP000499080">
    <property type="component" value="Unassembled WGS sequence"/>
</dbReference>
<sequence>MVQFPINWTLTEVKVNSAVNGERISELKLNDEWTVMCFWHQNQFGYLKPLSVKIRRKFACKEILIFGTLSLSGSITVRGSDRMESKRKFSELMNLGSSPLEIKFNDPQEPILFCDTDYSLQGVINIISINEISSKDFQNAECRKCVQVKSLVELSNDFECLLNPETCFFADVKFKCGNASILAHKSLLSARSPVFAAMFKNPMKENRENEVDIRDMNVSVLRIMLTYIYTGKTPDFTISSASELLFAADKYQLQDLKRVCCDFLKQNISLENVLRILVLGDMHAEHLKSFAVDYICNKCTKFSILESTEEWKILRKERSDLAMDIVYMVAKAGDKMFRRSPFKKAGIIF</sequence>
<dbReference type="FunFam" id="3.30.710.10:FF:000159">
    <property type="entry name" value="Speckle-type POZ protein B"/>
    <property type="match status" value="1"/>
</dbReference>
<comment type="caution">
    <text evidence="2">The sequence shown here is derived from an EMBL/GenBank/DDBJ whole genome shotgun (WGS) entry which is preliminary data.</text>
</comment>
<proteinExistence type="predicted"/>
<dbReference type="SUPFAM" id="SSF54695">
    <property type="entry name" value="POZ domain"/>
    <property type="match status" value="1"/>
</dbReference>
<accession>A0A4Y2WIA1</accession>
<dbReference type="PANTHER" id="PTHR24413">
    <property type="entry name" value="SPECKLE-TYPE POZ PROTEIN"/>
    <property type="match status" value="1"/>
</dbReference>
<dbReference type="InterPro" id="IPR000210">
    <property type="entry name" value="BTB/POZ_dom"/>
</dbReference>
<organism evidence="2 3">
    <name type="scientific">Araneus ventricosus</name>
    <name type="common">Orbweaver spider</name>
    <name type="synonym">Epeira ventricosa</name>
    <dbReference type="NCBI Taxonomy" id="182803"/>
    <lineage>
        <taxon>Eukaryota</taxon>
        <taxon>Metazoa</taxon>
        <taxon>Ecdysozoa</taxon>
        <taxon>Arthropoda</taxon>
        <taxon>Chelicerata</taxon>
        <taxon>Arachnida</taxon>
        <taxon>Araneae</taxon>
        <taxon>Araneomorphae</taxon>
        <taxon>Entelegynae</taxon>
        <taxon>Araneoidea</taxon>
        <taxon>Araneidae</taxon>
        <taxon>Araneus</taxon>
    </lineage>
</organism>
<dbReference type="Gene3D" id="1.25.40.420">
    <property type="match status" value="1"/>
</dbReference>
<dbReference type="SMART" id="SM00225">
    <property type="entry name" value="BTB"/>
    <property type="match status" value="1"/>
</dbReference>
<feature type="domain" description="BTB" evidence="1">
    <location>
        <begin position="170"/>
        <end position="232"/>
    </location>
</feature>
<gene>
    <name evidence="2" type="primary">spoplb_27</name>
    <name evidence="2" type="ORF">AVEN_204805_1</name>
</gene>
<dbReference type="EMBL" id="BGPR01060494">
    <property type="protein sequence ID" value="GBO36346.1"/>
    <property type="molecule type" value="Genomic_DNA"/>
</dbReference>
<dbReference type="PROSITE" id="PS50097">
    <property type="entry name" value="BTB"/>
    <property type="match status" value="1"/>
</dbReference>
<evidence type="ECO:0000259" key="1">
    <source>
        <dbReference type="PROSITE" id="PS50097"/>
    </source>
</evidence>
<dbReference type="Pfam" id="PF00651">
    <property type="entry name" value="BTB"/>
    <property type="match status" value="1"/>
</dbReference>
<evidence type="ECO:0000313" key="3">
    <source>
        <dbReference type="Proteomes" id="UP000499080"/>
    </source>
</evidence>
<dbReference type="Gene3D" id="3.30.710.10">
    <property type="entry name" value="Potassium Channel Kv1.1, Chain A"/>
    <property type="match status" value="1"/>
</dbReference>
<protein>
    <submittedName>
        <fullName evidence="2">Speckle-type POZ protein-like B</fullName>
    </submittedName>
</protein>
<reference evidence="2 3" key="1">
    <citation type="journal article" date="2019" name="Sci. Rep.">
        <title>Orb-weaving spider Araneus ventricosus genome elucidates the spidroin gene catalogue.</title>
        <authorList>
            <person name="Kono N."/>
            <person name="Nakamura H."/>
            <person name="Ohtoshi R."/>
            <person name="Moran D.A.P."/>
            <person name="Shinohara A."/>
            <person name="Yoshida Y."/>
            <person name="Fujiwara M."/>
            <person name="Mori M."/>
            <person name="Tomita M."/>
            <person name="Arakawa K."/>
        </authorList>
    </citation>
    <scope>NUCLEOTIDE SEQUENCE [LARGE SCALE GENOMIC DNA]</scope>
</reference>